<evidence type="ECO:0000256" key="1">
    <source>
        <dbReference type="SAM" id="MobiDB-lite"/>
    </source>
</evidence>
<feature type="region of interest" description="Disordered" evidence="1">
    <location>
        <begin position="58"/>
        <end position="88"/>
    </location>
</feature>
<keyword evidence="3" id="KW-1185">Reference proteome</keyword>
<accession>A0ABV0PQZ3</accession>
<organism evidence="2 3">
    <name type="scientific">Goodea atripinnis</name>
    <dbReference type="NCBI Taxonomy" id="208336"/>
    <lineage>
        <taxon>Eukaryota</taxon>
        <taxon>Metazoa</taxon>
        <taxon>Chordata</taxon>
        <taxon>Craniata</taxon>
        <taxon>Vertebrata</taxon>
        <taxon>Euteleostomi</taxon>
        <taxon>Actinopterygii</taxon>
        <taxon>Neopterygii</taxon>
        <taxon>Teleostei</taxon>
        <taxon>Neoteleostei</taxon>
        <taxon>Acanthomorphata</taxon>
        <taxon>Ovalentaria</taxon>
        <taxon>Atherinomorphae</taxon>
        <taxon>Cyprinodontiformes</taxon>
        <taxon>Goodeidae</taxon>
        <taxon>Goodea</taxon>
    </lineage>
</organism>
<dbReference type="EMBL" id="JAHRIO010082096">
    <property type="protein sequence ID" value="MEQ2185772.1"/>
    <property type="molecule type" value="Genomic_DNA"/>
</dbReference>
<protein>
    <submittedName>
        <fullName evidence="2">Uncharacterized protein</fullName>
    </submittedName>
</protein>
<evidence type="ECO:0000313" key="3">
    <source>
        <dbReference type="Proteomes" id="UP001476798"/>
    </source>
</evidence>
<gene>
    <name evidence="2" type="ORF">GOODEAATRI_021662</name>
</gene>
<name>A0ABV0PQZ3_9TELE</name>
<evidence type="ECO:0000313" key="2">
    <source>
        <dbReference type="EMBL" id="MEQ2185772.1"/>
    </source>
</evidence>
<sequence>MENQTDRMLIGRPGDAPKTHWKVEAVKAWKMSCCLWGSMTATWTKALGFLSLPEAARSLQASQRKSGRKGEPRGRRERRSRKKIGDERREKKIVTDEKIILYDAYINAYEWCQK</sequence>
<comment type="caution">
    <text evidence="2">The sequence shown here is derived from an EMBL/GenBank/DDBJ whole genome shotgun (WGS) entry which is preliminary data.</text>
</comment>
<proteinExistence type="predicted"/>
<reference evidence="2 3" key="1">
    <citation type="submission" date="2021-06" db="EMBL/GenBank/DDBJ databases">
        <authorList>
            <person name="Palmer J.M."/>
        </authorList>
    </citation>
    <scope>NUCLEOTIDE SEQUENCE [LARGE SCALE GENOMIC DNA]</scope>
    <source>
        <strain evidence="2 3">GA_2019</strain>
        <tissue evidence="2">Muscle</tissue>
    </source>
</reference>
<dbReference type="Proteomes" id="UP001476798">
    <property type="component" value="Unassembled WGS sequence"/>
</dbReference>